<dbReference type="GO" id="GO:0016020">
    <property type="term" value="C:membrane"/>
    <property type="evidence" value="ECO:0007669"/>
    <property type="project" value="UniProtKB-SubCell"/>
</dbReference>
<comment type="similarity">
    <text evidence="2">Belongs to the plant DMP1 protein family.</text>
</comment>
<organism evidence="7 8">
    <name type="scientific">Ilex paraguariensis</name>
    <name type="common">yerba mate</name>
    <dbReference type="NCBI Taxonomy" id="185542"/>
    <lineage>
        <taxon>Eukaryota</taxon>
        <taxon>Viridiplantae</taxon>
        <taxon>Streptophyta</taxon>
        <taxon>Embryophyta</taxon>
        <taxon>Tracheophyta</taxon>
        <taxon>Spermatophyta</taxon>
        <taxon>Magnoliopsida</taxon>
        <taxon>eudicotyledons</taxon>
        <taxon>Gunneridae</taxon>
        <taxon>Pentapetalae</taxon>
        <taxon>asterids</taxon>
        <taxon>campanulids</taxon>
        <taxon>Aquifoliales</taxon>
        <taxon>Aquifoliaceae</taxon>
        <taxon>Ilex</taxon>
    </lineage>
</organism>
<dbReference type="PANTHER" id="PTHR31621:SF66">
    <property type="entry name" value="PROTEIN DMP2"/>
    <property type="match status" value="1"/>
</dbReference>
<proteinExistence type="inferred from homology"/>
<comment type="caution">
    <text evidence="7">The sequence shown here is derived from an EMBL/GenBank/DDBJ whole genome shotgun (WGS) entry which is preliminary data.</text>
</comment>
<feature type="transmembrane region" description="Helical" evidence="6">
    <location>
        <begin position="145"/>
        <end position="166"/>
    </location>
</feature>
<feature type="transmembrane region" description="Helical" evidence="6">
    <location>
        <begin position="20"/>
        <end position="42"/>
    </location>
</feature>
<feature type="transmembrane region" description="Helical" evidence="6">
    <location>
        <begin position="112"/>
        <end position="133"/>
    </location>
</feature>
<dbReference type="GO" id="GO:0005737">
    <property type="term" value="C:cytoplasm"/>
    <property type="evidence" value="ECO:0007669"/>
    <property type="project" value="UniProtKB-ARBA"/>
</dbReference>
<evidence type="ECO:0000256" key="2">
    <source>
        <dbReference type="ARBA" id="ARBA00008707"/>
    </source>
</evidence>
<feature type="transmembrane region" description="Helical" evidence="6">
    <location>
        <begin position="54"/>
        <end position="72"/>
    </location>
</feature>
<evidence type="ECO:0000313" key="7">
    <source>
        <dbReference type="EMBL" id="CAK9161918.1"/>
    </source>
</evidence>
<evidence type="ECO:0000256" key="4">
    <source>
        <dbReference type="ARBA" id="ARBA00022989"/>
    </source>
</evidence>
<comment type="subcellular location">
    <subcellularLocation>
        <location evidence="1">Membrane</location>
        <topology evidence="1">Multi-pass membrane protein</topology>
    </subcellularLocation>
</comment>
<dbReference type="InterPro" id="IPR007770">
    <property type="entry name" value="DMP"/>
</dbReference>
<dbReference type="EMBL" id="CAUOFW020003758">
    <property type="protein sequence ID" value="CAK9161918.1"/>
    <property type="molecule type" value="Genomic_DNA"/>
</dbReference>
<reference evidence="7 8" key="1">
    <citation type="submission" date="2024-02" db="EMBL/GenBank/DDBJ databases">
        <authorList>
            <person name="Vignale AGUSTIN F."/>
            <person name="Sosa J E."/>
            <person name="Modenutti C."/>
        </authorList>
    </citation>
    <scope>NUCLEOTIDE SEQUENCE [LARGE SCALE GENOMIC DNA]</scope>
</reference>
<keyword evidence="5 6" id="KW-0472">Membrane</keyword>
<evidence type="ECO:0000256" key="6">
    <source>
        <dbReference type="SAM" id="Phobius"/>
    </source>
</evidence>
<keyword evidence="8" id="KW-1185">Reference proteome</keyword>
<dbReference type="Pfam" id="PF05078">
    <property type="entry name" value="DUF679"/>
    <property type="match status" value="1"/>
</dbReference>
<protein>
    <submittedName>
        <fullName evidence="7">Uncharacterized protein</fullName>
    </submittedName>
</protein>
<evidence type="ECO:0000256" key="3">
    <source>
        <dbReference type="ARBA" id="ARBA00022692"/>
    </source>
</evidence>
<accession>A0ABC8SYA1</accession>
<sequence>MASSGNSSGTSVKDKTLTGVGSLIRLLPTGTVFLYQFLNPVLTNNGHCHTINKYFSGILIAISGLACFFSTFTDSYTDSDGKTHYGIATPKGFWPSAGSLDLSPYKLGFGDFAHAFFSLIVFSVVVILDNNTVECFYPSFVSSEKLVIMVLPPVLGALSSSIFMVFPNKRHGIGYPLTPSSSQGSVSNSLN</sequence>
<dbReference type="PANTHER" id="PTHR31621">
    <property type="entry name" value="PROTEIN DMP3"/>
    <property type="match status" value="1"/>
</dbReference>
<evidence type="ECO:0000256" key="1">
    <source>
        <dbReference type="ARBA" id="ARBA00004141"/>
    </source>
</evidence>
<evidence type="ECO:0000256" key="5">
    <source>
        <dbReference type="ARBA" id="ARBA00023136"/>
    </source>
</evidence>
<name>A0ABC8SYA1_9AQUA</name>
<dbReference type="AlphaFoldDB" id="A0ABC8SYA1"/>
<keyword evidence="3 6" id="KW-0812">Transmembrane</keyword>
<keyword evidence="4 6" id="KW-1133">Transmembrane helix</keyword>
<dbReference type="Proteomes" id="UP001642360">
    <property type="component" value="Unassembled WGS sequence"/>
</dbReference>
<evidence type="ECO:0000313" key="8">
    <source>
        <dbReference type="Proteomes" id="UP001642360"/>
    </source>
</evidence>
<gene>
    <name evidence="7" type="ORF">ILEXP_LOCUS30744</name>
</gene>